<gene>
    <name evidence="2" type="ORF">FB555_000470</name>
</gene>
<reference evidence="2 3" key="1">
    <citation type="submission" date="2020-07" db="EMBL/GenBank/DDBJ databases">
        <title>Sequencing the genomes of 1000 actinobacteria strains.</title>
        <authorList>
            <person name="Klenk H.-P."/>
        </authorList>
    </citation>
    <scope>NUCLEOTIDE SEQUENCE [LARGE SCALE GENOMIC DNA]</scope>
    <source>
        <strain evidence="2 3">DSM 23737</strain>
    </source>
</reference>
<keyword evidence="1" id="KW-0472">Membrane</keyword>
<dbReference type="Proteomes" id="UP000524237">
    <property type="component" value="Unassembled WGS sequence"/>
</dbReference>
<evidence type="ECO:0000313" key="3">
    <source>
        <dbReference type="Proteomes" id="UP000524237"/>
    </source>
</evidence>
<evidence type="ECO:0000256" key="1">
    <source>
        <dbReference type="SAM" id="Phobius"/>
    </source>
</evidence>
<organism evidence="2 3">
    <name type="scientific">Alpinimonas psychrophila</name>
    <dbReference type="NCBI Taxonomy" id="748908"/>
    <lineage>
        <taxon>Bacteria</taxon>
        <taxon>Bacillati</taxon>
        <taxon>Actinomycetota</taxon>
        <taxon>Actinomycetes</taxon>
        <taxon>Micrococcales</taxon>
        <taxon>Microbacteriaceae</taxon>
        <taxon>Alpinimonas</taxon>
    </lineage>
</organism>
<feature type="transmembrane region" description="Helical" evidence="1">
    <location>
        <begin position="83"/>
        <end position="101"/>
    </location>
</feature>
<keyword evidence="3" id="KW-1185">Reference proteome</keyword>
<protein>
    <submittedName>
        <fullName evidence="2">Preprotein translocase subunit Sec61beta</fullName>
    </submittedName>
</protein>
<keyword evidence="1" id="KW-1133">Transmembrane helix</keyword>
<feature type="transmembrane region" description="Helical" evidence="1">
    <location>
        <begin position="28"/>
        <end position="45"/>
    </location>
</feature>
<comment type="caution">
    <text evidence="2">The sequence shown here is derived from an EMBL/GenBank/DDBJ whole genome shotgun (WGS) entry which is preliminary data.</text>
</comment>
<dbReference type="RefSeq" id="WP_182483813.1">
    <property type="nucleotide sequence ID" value="NZ_JACGWU010000001.1"/>
</dbReference>
<feature type="transmembrane region" description="Helical" evidence="1">
    <location>
        <begin position="113"/>
        <end position="138"/>
    </location>
</feature>
<dbReference type="AlphaFoldDB" id="A0A7W3JSF7"/>
<name>A0A7W3JSF7_9MICO</name>
<keyword evidence="1" id="KW-0812">Transmembrane</keyword>
<proteinExistence type="predicted"/>
<evidence type="ECO:0000313" key="2">
    <source>
        <dbReference type="EMBL" id="MBA8828399.1"/>
    </source>
</evidence>
<sequence>MSQIQSPVLGSDLVLNSYVPIVAHIRRLLVVALASGIAYALFLRASKGYCPGGFDADGGFIDAAGKATSAAPMCVTLTLGPSPIVYAAIAFIVIFAITKVLKKAPDVEAAMQILGRATAVVGILIAVSIVIAQVWFALIPVTEWSSSGPYAFYYPFPFGSVDLAIAPMTAP</sequence>
<dbReference type="EMBL" id="JACGWU010000001">
    <property type="protein sequence ID" value="MBA8828399.1"/>
    <property type="molecule type" value="Genomic_DNA"/>
</dbReference>
<accession>A0A7W3JSF7</accession>